<proteinExistence type="predicted"/>
<keyword evidence="1" id="KW-1133">Transmembrane helix</keyword>
<dbReference type="Pfam" id="PF11137">
    <property type="entry name" value="DUF2909"/>
    <property type="match status" value="1"/>
</dbReference>
<evidence type="ECO:0000313" key="2">
    <source>
        <dbReference type="EMBL" id="MBE9397049.1"/>
    </source>
</evidence>
<dbReference type="RefSeq" id="WP_193952595.1">
    <property type="nucleotide sequence ID" value="NZ_JADEYS010000005.1"/>
</dbReference>
<dbReference type="AlphaFoldDB" id="A0A8J7JYZ1"/>
<keyword evidence="1 2" id="KW-0812">Transmembrane</keyword>
<comment type="caution">
    <text evidence="2">The sequence shown here is derived from an EMBL/GenBank/DDBJ whole genome shotgun (WGS) entry which is preliminary data.</text>
</comment>
<dbReference type="Proteomes" id="UP000640333">
    <property type="component" value="Unassembled WGS sequence"/>
</dbReference>
<protein>
    <submittedName>
        <fullName evidence="2">Twin transmembrane helix small protein</fullName>
    </submittedName>
</protein>
<evidence type="ECO:0000256" key="1">
    <source>
        <dbReference type="SAM" id="Phobius"/>
    </source>
</evidence>
<sequence>MFKALLVVVFLAAVISLFSGLFYILRDRGQSSRTVHALTLRVFFCMLLLLLLVYGIYSGQLMPNHPWPV</sequence>
<organism evidence="2 3">
    <name type="scientific">Pontibacterium sinense</name>
    <dbReference type="NCBI Taxonomy" id="2781979"/>
    <lineage>
        <taxon>Bacteria</taxon>
        <taxon>Pseudomonadati</taxon>
        <taxon>Pseudomonadota</taxon>
        <taxon>Gammaproteobacteria</taxon>
        <taxon>Oceanospirillales</taxon>
        <taxon>Oceanospirillaceae</taxon>
        <taxon>Pontibacterium</taxon>
    </lineage>
</organism>
<feature type="transmembrane region" description="Helical" evidence="1">
    <location>
        <begin position="37"/>
        <end position="57"/>
    </location>
</feature>
<feature type="transmembrane region" description="Helical" evidence="1">
    <location>
        <begin position="6"/>
        <end position="25"/>
    </location>
</feature>
<evidence type="ECO:0000313" key="3">
    <source>
        <dbReference type="Proteomes" id="UP000640333"/>
    </source>
</evidence>
<keyword evidence="3" id="KW-1185">Reference proteome</keyword>
<reference evidence="2" key="1">
    <citation type="submission" date="2020-10" db="EMBL/GenBank/DDBJ databases">
        <title>Bacterium isolated from coastal waters sediment.</title>
        <authorList>
            <person name="Chen R.-J."/>
            <person name="Lu D.-C."/>
            <person name="Zhu K.-L."/>
            <person name="Du Z.-J."/>
        </authorList>
    </citation>
    <scope>NUCLEOTIDE SEQUENCE</scope>
    <source>
        <strain evidence="2">N1Y112</strain>
    </source>
</reference>
<name>A0A8J7JYZ1_9GAMM</name>
<accession>A0A8J7JYZ1</accession>
<dbReference type="InterPro" id="IPR021313">
    <property type="entry name" value="DUF2909"/>
</dbReference>
<keyword evidence="1" id="KW-0472">Membrane</keyword>
<dbReference type="EMBL" id="JADEYS010000005">
    <property type="protein sequence ID" value="MBE9397049.1"/>
    <property type="molecule type" value="Genomic_DNA"/>
</dbReference>
<gene>
    <name evidence="2" type="ORF">IOQ59_07210</name>
</gene>
<dbReference type="NCBIfam" id="NF033233">
    <property type="entry name" value="twin_helix"/>
    <property type="match status" value="1"/>
</dbReference>